<dbReference type="InterPro" id="IPR056774">
    <property type="entry name" value="FdhE_N"/>
</dbReference>
<dbReference type="InterPro" id="IPR056797">
    <property type="entry name" value="FdhE_central"/>
</dbReference>
<evidence type="ECO:0000256" key="3">
    <source>
        <dbReference type="ARBA" id="ARBA00061033"/>
    </source>
</evidence>
<dbReference type="PATRIC" id="fig|582.24.peg.2249"/>
<organism evidence="8 9">
    <name type="scientific">Morganella morganii</name>
    <name type="common">Proteus morganii</name>
    <dbReference type="NCBI Taxonomy" id="582"/>
    <lineage>
        <taxon>Bacteria</taxon>
        <taxon>Pseudomonadati</taxon>
        <taxon>Pseudomonadota</taxon>
        <taxon>Gammaproteobacteria</taxon>
        <taxon>Enterobacterales</taxon>
        <taxon>Morganellaceae</taxon>
        <taxon>Morganella</taxon>
    </lineage>
</organism>
<dbReference type="Pfam" id="PF04216">
    <property type="entry name" value="FdhE_N"/>
    <property type="match status" value="1"/>
</dbReference>
<evidence type="ECO:0000259" key="7">
    <source>
        <dbReference type="Pfam" id="PF24860"/>
    </source>
</evidence>
<dbReference type="Gene3D" id="3.90.1670.10">
    <property type="entry name" value="FdhE-like domain"/>
    <property type="match status" value="1"/>
</dbReference>
<dbReference type="PANTHER" id="PTHR37689">
    <property type="entry name" value="PROTEIN FDHE"/>
    <property type="match status" value="1"/>
</dbReference>
<dbReference type="Pfam" id="PF24859">
    <property type="entry name" value="FdhE_central"/>
    <property type="match status" value="1"/>
</dbReference>
<dbReference type="PIRSF" id="PIRSF018296">
    <property type="entry name" value="Format_dh_formtn"/>
    <property type="match status" value="1"/>
</dbReference>
<dbReference type="Proteomes" id="UP000032582">
    <property type="component" value="Unassembled WGS sequence"/>
</dbReference>
<sequence length="308" mass="34713">MSIRIVSKEELGQAQKNEKGIGFIPAVLFPNLKNLYQRRAERFDELAKDNPFADYLEFAAEITRAQQKALYDNPLEMDMDALMAANTPGKALLDCRTFQRTEHWRKLLKSIIAELLPVVPDHARPTLENLDKASENELEDMATALFNQEFSAVSPDKSVFIWAALSLYWAQMASMIPGKGREEHGEHRQFCPVCAAMPVSGVIQIGTTQGLRYLHCGLCETEWHVVRIKCTNCEQTRDLNYWSLESEQAAVKAESCGDCGSYLKILSQEKDAKVDTVADDLATLILDARMEEEGFARSSINPFLFPNE</sequence>
<evidence type="ECO:0000256" key="4">
    <source>
        <dbReference type="HAMAP-Rule" id="MF_00611"/>
    </source>
</evidence>
<evidence type="ECO:0000313" key="8">
    <source>
        <dbReference type="EMBL" id="KJF78275.1"/>
    </source>
</evidence>
<evidence type="ECO:0000259" key="6">
    <source>
        <dbReference type="Pfam" id="PF24859"/>
    </source>
</evidence>
<dbReference type="PANTHER" id="PTHR37689:SF1">
    <property type="entry name" value="PROTEIN FDHE"/>
    <property type="match status" value="1"/>
</dbReference>
<dbReference type="AlphaFoldDB" id="A0A0D8L8K1"/>
<feature type="domain" description="FdhE central" evidence="6">
    <location>
        <begin position="190"/>
        <end position="227"/>
    </location>
</feature>
<dbReference type="NCBIfam" id="NF002925">
    <property type="entry name" value="PRK03564.1"/>
    <property type="match status" value="1"/>
</dbReference>
<evidence type="ECO:0000313" key="9">
    <source>
        <dbReference type="Proteomes" id="UP000032582"/>
    </source>
</evidence>
<name>A0A0D8L8K1_MORMO</name>
<accession>A0A0D8L8K1</accession>
<dbReference type="InterPro" id="IPR056796">
    <property type="entry name" value="FdhE_C"/>
</dbReference>
<evidence type="ECO:0000256" key="2">
    <source>
        <dbReference type="ARBA" id="ARBA00022490"/>
    </source>
</evidence>
<dbReference type="GO" id="GO:0005829">
    <property type="term" value="C:cytosol"/>
    <property type="evidence" value="ECO:0007669"/>
    <property type="project" value="TreeGrafter"/>
</dbReference>
<feature type="domain" description="FdhE N-terminal" evidence="5">
    <location>
        <begin position="24"/>
        <end position="185"/>
    </location>
</feature>
<reference evidence="8 9" key="1">
    <citation type="submission" date="2015-02" db="EMBL/GenBank/DDBJ databases">
        <title>Whole genome shotgun sequencing of cultured foodborne pathogen.</title>
        <authorList>
            <person name="Timme R."/>
            <person name="Allard M.W."/>
            <person name="Strain E."/>
            <person name="Evans P.S."/>
            <person name="Brown E."/>
        </authorList>
    </citation>
    <scope>NUCLEOTIDE SEQUENCE [LARGE SCALE GENOMIC DNA]</scope>
    <source>
        <strain evidence="8 9">GCSL-TSO-24</strain>
    </source>
</reference>
<keyword evidence="2 4" id="KW-0963">Cytoplasm</keyword>
<dbReference type="SUPFAM" id="SSF144020">
    <property type="entry name" value="FdhE-like"/>
    <property type="match status" value="1"/>
</dbReference>
<dbReference type="Pfam" id="PF24860">
    <property type="entry name" value="FdhE_C"/>
    <property type="match status" value="1"/>
</dbReference>
<comment type="similarity">
    <text evidence="3 4">Belongs to the FdhE family.</text>
</comment>
<comment type="caution">
    <text evidence="8">The sequence shown here is derived from an EMBL/GenBank/DDBJ whole genome shotgun (WGS) entry which is preliminary data.</text>
</comment>
<dbReference type="InterPro" id="IPR006452">
    <property type="entry name" value="Formate_DH_accessory"/>
</dbReference>
<feature type="domain" description="FdhE C-terminal" evidence="7">
    <location>
        <begin position="228"/>
        <end position="304"/>
    </location>
</feature>
<proteinExistence type="inferred from homology"/>
<evidence type="ECO:0000259" key="5">
    <source>
        <dbReference type="Pfam" id="PF04216"/>
    </source>
</evidence>
<dbReference type="EMBL" id="JZSH01000060">
    <property type="protein sequence ID" value="KJF78275.1"/>
    <property type="molecule type" value="Genomic_DNA"/>
</dbReference>
<dbReference type="CDD" id="cd16341">
    <property type="entry name" value="FdhE"/>
    <property type="match status" value="1"/>
</dbReference>
<comment type="function">
    <text evidence="4">Necessary for formate dehydrogenase activity.</text>
</comment>
<dbReference type="InterPro" id="IPR024064">
    <property type="entry name" value="FdhE-like_sf"/>
</dbReference>
<dbReference type="HAMAP" id="MF_00611">
    <property type="entry name" value="FdeH"/>
    <property type="match status" value="1"/>
</dbReference>
<protein>
    <recommendedName>
        <fullName evidence="4">Protein FdhE homolog</fullName>
    </recommendedName>
</protein>
<evidence type="ECO:0000256" key="1">
    <source>
        <dbReference type="ARBA" id="ARBA00004496"/>
    </source>
</evidence>
<dbReference type="NCBIfam" id="TIGR01562">
    <property type="entry name" value="FdhE"/>
    <property type="match status" value="1"/>
</dbReference>
<gene>
    <name evidence="4" type="primary">fdhE</name>
    <name evidence="8" type="ORF">UA45_07290</name>
</gene>
<dbReference type="GO" id="GO:0008199">
    <property type="term" value="F:ferric iron binding"/>
    <property type="evidence" value="ECO:0007669"/>
    <property type="project" value="TreeGrafter"/>
</dbReference>
<comment type="subcellular location">
    <subcellularLocation>
        <location evidence="1 4">Cytoplasm</location>
    </subcellularLocation>
</comment>
<dbReference type="FunFam" id="3.90.1670.10:FF:000001">
    <property type="entry name" value="Protein FdhE"/>
    <property type="match status" value="1"/>
</dbReference>
<dbReference type="GO" id="GO:0051604">
    <property type="term" value="P:protein maturation"/>
    <property type="evidence" value="ECO:0007669"/>
    <property type="project" value="TreeGrafter"/>
</dbReference>